<dbReference type="AlphaFoldDB" id="A0A8S3Q1M6"/>
<dbReference type="EMBL" id="CAJPWZ010000305">
    <property type="protein sequence ID" value="CAG2189836.1"/>
    <property type="molecule type" value="Genomic_DNA"/>
</dbReference>
<sequence length="932" mass="107994">MELSNVIDAYKARCGNTLCELQISDWTNGKLRDYCPECSCEITCIFSRNCCPDIYFRFPQSCIETSLVKFNPYHDEKRAVSMISHCPVSSDNVTKTKCEISTSLDQKLQSIPVYSSKSGLSYRNFHCSACHNESTENIIQWKIEIECANFADFNFLSSYSEIIDYAREKECDIFYSNSEINGVHINTCDDKYLLDDGLMSKCNVSGTWILFDASIDYACRMYDNRFHSFKNVFCHLCNPPIDVGRVISKCNATGLWDVFNSDLEKACLNNIQSPLTTPFRNIFCFLCNSNNKTKTDNMHFKELEFTLEEWIENQREFVLEFQTIHVNLESIFEGGSKYLKDTKPDIIATTELDVFKNIYLNTLNRTNIMVHYFAFTGSPLFCQNYSMFPMTQNCDCSDSCFFQDGCCVDKLIQKSTSCTDPRYSYGETGYVVFDTCTKSMNDLAEKLCRINDIEKFFTFQPVEIKIAEGYTQYKNVFCAVCSDVLGQSTFKNTDFASLKFWNLVVRCNMYLPPFFFLSFEKYFRFVRENGCDIKYIPFDYTMRCEEKEYKQCNVTGHWMHRDLDIKFVCENITMSKSVFCSICNPKHKQTIEYSKCNVTGLWENYDIETEKYCLNMPRIDYLAPYKNKFCKICNGVLVYEDQSGSGSAASGEFSPPIIGHSPAPPSYRIIFEFSNNKQPSKHNIEAPRCNSSQIVFLNECRDIRCYPGRMLVETGCTPLFQITENLGYILYGTLKASLLNNVSDSMTFLESVDESFKEYIRICLNLSSIYFETSITLSNLYCPRNQRNKLYKGLDVFILVYHKLFITDSVNRSRLEERLVSLLGSTLNVTYDDFEQPFIFEHDAHAFNLPSLVSRMKFTDKCYTTYEISHSHPGHLYVHSHVNQLLFCEQIELNEKEFSVNLKDFKLTIISRNTDIEQDDYMLMSPGKQDYA</sequence>
<proteinExistence type="predicted"/>
<comment type="caution">
    <text evidence="1">The sequence shown here is derived from an EMBL/GenBank/DDBJ whole genome shotgun (WGS) entry which is preliminary data.</text>
</comment>
<keyword evidence="2" id="KW-1185">Reference proteome</keyword>
<protein>
    <submittedName>
        <fullName evidence="1">Uncharacterized protein</fullName>
    </submittedName>
</protein>
<organism evidence="1 2">
    <name type="scientific">Mytilus edulis</name>
    <name type="common">Blue mussel</name>
    <dbReference type="NCBI Taxonomy" id="6550"/>
    <lineage>
        <taxon>Eukaryota</taxon>
        <taxon>Metazoa</taxon>
        <taxon>Spiralia</taxon>
        <taxon>Lophotrochozoa</taxon>
        <taxon>Mollusca</taxon>
        <taxon>Bivalvia</taxon>
        <taxon>Autobranchia</taxon>
        <taxon>Pteriomorphia</taxon>
        <taxon>Mytilida</taxon>
        <taxon>Mytiloidea</taxon>
        <taxon>Mytilidae</taxon>
        <taxon>Mytilinae</taxon>
        <taxon>Mytilus</taxon>
    </lineage>
</organism>
<gene>
    <name evidence="1" type="ORF">MEDL_5199</name>
</gene>
<evidence type="ECO:0000313" key="2">
    <source>
        <dbReference type="Proteomes" id="UP000683360"/>
    </source>
</evidence>
<reference evidence="1" key="1">
    <citation type="submission" date="2021-03" db="EMBL/GenBank/DDBJ databases">
        <authorList>
            <person name="Bekaert M."/>
        </authorList>
    </citation>
    <scope>NUCLEOTIDE SEQUENCE</scope>
</reference>
<dbReference type="OrthoDB" id="6059769at2759"/>
<dbReference type="Proteomes" id="UP000683360">
    <property type="component" value="Unassembled WGS sequence"/>
</dbReference>
<accession>A0A8S3Q1M6</accession>
<name>A0A8S3Q1M6_MYTED</name>
<evidence type="ECO:0000313" key="1">
    <source>
        <dbReference type="EMBL" id="CAG2189836.1"/>
    </source>
</evidence>